<evidence type="ECO:0000256" key="3">
    <source>
        <dbReference type="ARBA" id="ARBA00023319"/>
    </source>
</evidence>
<evidence type="ECO:0000256" key="4">
    <source>
        <dbReference type="SAM" id="Phobius"/>
    </source>
</evidence>
<keyword evidence="4" id="KW-1133">Transmembrane helix</keyword>
<feature type="domain" description="Ig-like" evidence="6">
    <location>
        <begin position="33"/>
        <end position="130"/>
    </location>
</feature>
<dbReference type="EMBL" id="VXAI01000822">
    <property type="protein sequence ID" value="NXJ72169.1"/>
    <property type="molecule type" value="Genomic_DNA"/>
</dbReference>
<keyword evidence="4" id="KW-0812">Transmembrane</keyword>
<dbReference type="Proteomes" id="UP000545435">
    <property type="component" value="Unassembled WGS sequence"/>
</dbReference>
<sequence>LTWAQFLSFFVLLCHQAEFRVVGPDRPLLATVGQDMVLPCHLSPRRDARSLEIRWIRYQVSEMVHLYRNGSDQYWKRMEKYAGRTELGRDGLSSGILDLRISGVRPSDDGQYVCTVQDGTFYGEAQVELEVAAPFFHDAHPWMASLGVFLVFSLASAVLIAYLCHR</sequence>
<feature type="transmembrane region" description="Helical" evidence="4">
    <location>
        <begin position="142"/>
        <end position="164"/>
    </location>
</feature>
<feature type="signal peptide" evidence="5">
    <location>
        <begin position="1"/>
        <end position="19"/>
    </location>
</feature>
<feature type="non-terminal residue" evidence="7">
    <location>
        <position position="1"/>
    </location>
</feature>
<dbReference type="InterPro" id="IPR036179">
    <property type="entry name" value="Ig-like_dom_sf"/>
</dbReference>
<dbReference type="Gene3D" id="2.60.40.10">
    <property type="entry name" value="Immunoglobulins"/>
    <property type="match status" value="1"/>
</dbReference>
<dbReference type="SMART" id="SM00409">
    <property type="entry name" value="IG"/>
    <property type="match status" value="1"/>
</dbReference>
<evidence type="ECO:0000256" key="5">
    <source>
        <dbReference type="SAM" id="SignalP"/>
    </source>
</evidence>
<evidence type="ECO:0000259" key="6">
    <source>
        <dbReference type="PROSITE" id="PS50835"/>
    </source>
</evidence>
<dbReference type="InterPro" id="IPR003599">
    <property type="entry name" value="Ig_sub"/>
</dbReference>
<keyword evidence="5" id="KW-0732">Signal</keyword>
<name>A0A7L0DN83_9CHAR</name>
<feature type="non-terminal residue" evidence="7">
    <location>
        <position position="166"/>
    </location>
</feature>
<accession>A0A7L0DN83</accession>
<dbReference type="InterPro" id="IPR013783">
    <property type="entry name" value="Ig-like_fold"/>
</dbReference>
<feature type="chain" id="PRO_5029559561" evidence="5">
    <location>
        <begin position="20"/>
        <end position="166"/>
    </location>
</feature>
<dbReference type="GO" id="GO:0050852">
    <property type="term" value="P:T cell receptor signaling pathway"/>
    <property type="evidence" value="ECO:0007669"/>
    <property type="project" value="TreeGrafter"/>
</dbReference>
<comment type="subcellular location">
    <subcellularLocation>
        <location evidence="1">Membrane</location>
    </subcellularLocation>
</comment>
<dbReference type="CDD" id="cd05713">
    <property type="entry name" value="IgV_MOG_like"/>
    <property type="match status" value="1"/>
</dbReference>
<dbReference type="GO" id="GO:0005102">
    <property type="term" value="F:signaling receptor binding"/>
    <property type="evidence" value="ECO:0007669"/>
    <property type="project" value="TreeGrafter"/>
</dbReference>
<evidence type="ECO:0000313" key="8">
    <source>
        <dbReference type="Proteomes" id="UP000545435"/>
    </source>
</evidence>
<dbReference type="GO" id="GO:0001817">
    <property type="term" value="P:regulation of cytokine production"/>
    <property type="evidence" value="ECO:0007669"/>
    <property type="project" value="TreeGrafter"/>
</dbReference>
<dbReference type="PANTHER" id="PTHR24100:SF149">
    <property type="entry name" value="BG-LIKE ANTIGEN 1-RELATED"/>
    <property type="match status" value="1"/>
</dbReference>
<evidence type="ECO:0000256" key="1">
    <source>
        <dbReference type="ARBA" id="ARBA00004370"/>
    </source>
</evidence>
<dbReference type="FunFam" id="2.60.40.10:FF:000208">
    <property type="entry name" value="Butyrophilin subfamily 1 member A1"/>
    <property type="match status" value="1"/>
</dbReference>
<dbReference type="SUPFAM" id="SSF48726">
    <property type="entry name" value="Immunoglobulin"/>
    <property type="match status" value="1"/>
</dbReference>
<keyword evidence="3" id="KW-0393">Immunoglobulin domain</keyword>
<reference evidence="7 8" key="1">
    <citation type="submission" date="2019-09" db="EMBL/GenBank/DDBJ databases">
        <title>Bird 10,000 Genomes (B10K) Project - Family phase.</title>
        <authorList>
            <person name="Zhang G."/>
        </authorList>
    </citation>
    <scope>NUCLEOTIDE SEQUENCE [LARGE SCALE GENOMIC DNA]</scope>
    <source>
        <strain evidence="7">B10K-DU-006-20</strain>
        <tissue evidence="7">Mixed tissue sample</tissue>
    </source>
</reference>
<protein>
    <submittedName>
        <fullName evidence="7">MOG protein</fullName>
    </submittedName>
</protein>
<proteinExistence type="predicted"/>
<keyword evidence="2 4" id="KW-0472">Membrane</keyword>
<dbReference type="AlphaFoldDB" id="A0A7L0DN83"/>
<dbReference type="Pfam" id="PF07686">
    <property type="entry name" value="V-set"/>
    <property type="match status" value="1"/>
</dbReference>
<dbReference type="SMART" id="SM00406">
    <property type="entry name" value="IGv"/>
    <property type="match status" value="1"/>
</dbReference>
<evidence type="ECO:0000256" key="2">
    <source>
        <dbReference type="ARBA" id="ARBA00023136"/>
    </source>
</evidence>
<dbReference type="InterPro" id="IPR007110">
    <property type="entry name" value="Ig-like_dom"/>
</dbReference>
<organism evidence="7 8">
    <name type="scientific">Rostratula benghalensis</name>
    <name type="common">greater painted-snipe</name>
    <dbReference type="NCBI Taxonomy" id="118793"/>
    <lineage>
        <taxon>Eukaryota</taxon>
        <taxon>Metazoa</taxon>
        <taxon>Chordata</taxon>
        <taxon>Craniata</taxon>
        <taxon>Vertebrata</taxon>
        <taxon>Euteleostomi</taxon>
        <taxon>Archelosauria</taxon>
        <taxon>Archosauria</taxon>
        <taxon>Dinosauria</taxon>
        <taxon>Saurischia</taxon>
        <taxon>Theropoda</taxon>
        <taxon>Coelurosauria</taxon>
        <taxon>Aves</taxon>
        <taxon>Neognathae</taxon>
        <taxon>Neoaves</taxon>
        <taxon>Charadriiformes</taxon>
        <taxon>Rostratulidae</taxon>
        <taxon>Rostratula</taxon>
    </lineage>
</organism>
<dbReference type="InterPro" id="IPR013106">
    <property type="entry name" value="Ig_V-set"/>
</dbReference>
<comment type="caution">
    <text evidence="7">The sequence shown here is derived from an EMBL/GenBank/DDBJ whole genome shotgun (WGS) entry which is preliminary data.</text>
</comment>
<dbReference type="PANTHER" id="PTHR24100">
    <property type="entry name" value="BUTYROPHILIN"/>
    <property type="match status" value="1"/>
</dbReference>
<dbReference type="PROSITE" id="PS50835">
    <property type="entry name" value="IG_LIKE"/>
    <property type="match status" value="1"/>
</dbReference>
<keyword evidence="8" id="KW-1185">Reference proteome</keyword>
<dbReference type="InterPro" id="IPR050504">
    <property type="entry name" value="IgSF_BTN/MOG"/>
</dbReference>
<evidence type="ECO:0000313" key="7">
    <source>
        <dbReference type="EMBL" id="NXJ72169.1"/>
    </source>
</evidence>
<dbReference type="GO" id="GO:0009897">
    <property type="term" value="C:external side of plasma membrane"/>
    <property type="evidence" value="ECO:0007669"/>
    <property type="project" value="TreeGrafter"/>
</dbReference>
<gene>
    <name evidence="7" type="primary">Mog</name>
    <name evidence="7" type="ORF">ROSBEN_R11150</name>
</gene>